<feature type="domain" description="HTH lysR-type" evidence="5">
    <location>
        <begin position="5"/>
        <end position="62"/>
    </location>
</feature>
<dbReference type="RefSeq" id="WP_123253027.1">
    <property type="nucleotide sequence ID" value="NZ_RJLR01000025.1"/>
</dbReference>
<name>A0A3N0FY15_9GAMM</name>
<evidence type="ECO:0000313" key="6">
    <source>
        <dbReference type="EMBL" id="RNM04881.1"/>
    </source>
</evidence>
<keyword evidence="2" id="KW-0805">Transcription regulation</keyword>
<keyword evidence="3" id="KW-0238">DNA-binding</keyword>
<sequence>MAQNVKLHQLQSFVEVARHGSIRAASRQLNLSQPALTKSIQELEACLGARLFLRHRQGMALTDCGEAYFRHASLIMEELRVAREDIQQRLGQASGRVSIGVGASIAHTVMPEVVNRFHRLYPQVKLRITEGQLVAMIHELRQGELDFTVNTYSGSSYDNELLYEKLMEKEYCVVVRRDHPIQRAHSLEDLLDYEWTMPTPRGSYYKQLFDLFATLPVTPRVSVTCETLMSSVSLVAKTDFVSILSRDVIRDPILGERLRVLELDQPLPKATFYLIQRKDTMLSPMGAQLARLFRQYCHE</sequence>
<evidence type="ECO:0000256" key="3">
    <source>
        <dbReference type="ARBA" id="ARBA00023125"/>
    </source>
</evidence>
<dbReference type="PRINTS" id="PR00039">
    <property type="entry name" value="HTHLYSR"/>
</dbReference>
<dbReference type="Pfam" id="PF03466">
    <property type="entry name" value="LysR_substrate"/>
    <property type="match status" value="1"/>
</dbReference>
<dbReference type="SUPFAM" id="SSF53850">
    <property type="entry name" value="Periplasmic binding protein-like II"/>
    <property type="match status" value="1"/>
</dbReference>
<evidence type="ECO:0000259" key="5">
    <source>
        <dbReference type="PROSITE" id="PS50931"/>
    </source>
</evidence>
<dbReference type="InterPro" id="IPR036390">
    <property type="entry name" value="WH_DNA-bd_sf"/>
</dbReference>
<evidence type="ECO:0000313" key="7">
    <source>
        <dbReference type="Proteomes" id="UP000276061"/>
    </source>
</evidence>
<evidence type="ECO:0000256" key="2">
    <source>
        <dbReference type="ARBA" id="ARBA00023015"/>
    </source>
</evidence>
<evidence type="ECO:0000256" key="4">
    <source>
        <dbReference type="ARBA" id="ARBA00023163"/>
    </source>
</evidence>
<protein>
    <submittedName>
        <fullName evidence="6">LysR family transcriptional regulator</fullName>
    </submittedName>
</protein>
<dbReference type="GO" id="GO:0003700">
    <property type="term" value="F:DNA-binding transcription factor activity"/>
    <property type="evidence" value="ECO:0007669"/>
    <property type="project" value="InterPro"/>
</dbReference>
<comment type="similarity">
    <text evidence="1">Belongs to the LysR transcriptional regulatory family.</text>
</comment>
<dbReference type="InterPro" id="IPR000847">
    <property type="entry name" value="LysR_HTH_N"/>
</dbReference>
<dbReference type="Proteomes" id="UP000276061">
    <property type="component" value="Unassembled WGS sequence"/>
</dbReference>
<dbReference type="FunFam" id="1.10.10.10:FF:000001">
    <property type="entry name" value="LysR family transcriptional regulator"/>
    <property type="match status" value="1"/>
</dbReference>
<reference evidence="6 7" key="1">
    <citation type="submission" date="2018-11" db="EMBL/GenBank/DDBJ databases">
        <title>Characterization of surface water Dickeya isolates.</title>
        <authorList>
            <person name="Van Gijsegem F."/>
            <person name="Pedron J."/>
        </authorList>
    </citation>
    <scope>NUCLEOTIDE SEQUENCE [LARGE SCALE GENOMIC DNA]</scope>
    <source>
        <strain evidence="6 7">FVG1-MFV-O17</strain>
    </source>
</reference>
<keyword evidence="4" id="KW-0804">Transcription</keyword>
<proteinExistence type="inferred from homology"/>
<dbReference type="PROSITE" id="PS50931">
    <property type="entry name" value="HTH_LYSR"/>
    <property type="match status" value="1"/>
</dbReference>
<dbReference type="EMBL" id="RJLR01000025">
    <property type="protein sequence ID" value="RNM04881.1"/>
    <property type="molecule type" value="Genomic_DNA"/>
</dbReference>
<dbReference type="Pfam" id="PF00126">
    <property type="entry name" value="HTH_1"/>
    <property type="match status" value="1"/>
</dbReference>
<evidence type="ECO:0000256" key="1">
    <source>
        <dbReference type="ARBA" id="ARBA00009437"/>
    </source>
</evidence>
<dbReference type="InterPro" id="IPR036388">
    <property type="entry name" value="WH-like_DNA-bd_sf"/>
</dbReference>
<dbReference type="Gene3D" id="3.40.190.290">
    <property type="match status" value="1"/>
</dbReference>
<dbReference type="InterPro" id="IPR005119">
    <property type="entry name" value="LysR_subst-bd"/>
</dbReference>
<dbReference type="AlphaFoldDB" id="A0A3N0FY15"/>
<dbReference type="Gene3D" id="1.10.10.10">
    <property type="entry name" value="Winged helix-like DNA-binding domain superfamily/Winged helix DNA-binding domain"/>
    <property type="match status" value="1"/>
</dbReference>
<dbReference type="NCBIfam" id="NF007307">
    <property type="entry name" value="PRK09791.1"/>
    <property type="match status" value="1"/>
</dbReference>
<organism evidence="6 7">
    <name type="scientific">Dickeya undicola</name>
    <dbReference type="NCBI Taxonomy" id="1577887"/>
    <lineage>
        <taxon>Bacteria</taxon>
        <taxon>Pseudomonadati</taxon>
        <taxon>Pseudomonadota</taxon>
        <taxon>Gammaproteobacteria</taxon>
        <taxon>Enterobacterales</taxon>
        <taxon>Pectobacteriaceae</taxon>
        <taxon>Dickeya</taxon>
    </lineage>
</organism>
<dbReference type="GO" id="GO:0003677">
    <property type="term" value="F:DNA binding"/>
    <property type="evidence" value="ECO:0007669"/>
    <property type="project" value="UniProtKB-KW"/>
</dbReference>
<dbReference type="PANTHER" id="PTHR30419:SF30">
    <property type="entry name" value="LYSR FAMILY TRANSCRIPTIONAL REGULATOR"/>
    <property type="match status" value="1"/>
</dbReference>
<dbReference type="GO" id="GO:0005829">
    <property type="term" value="C:cytosol"/>
    <property type="evidence" value="ECO:0007669"/>
    <property type="project" value="TreeGrafter"/>
</dbReference>
<dbReference type="PANTHER" id="PTHR30419">
    <property type="entry name" value="HTH-TYPE TRANSCRIPTIONAL REGULATOR YBHD"/>
    <property type="match status" value="1"/>
</dbReference>
<dbReference type="OrthoDB" id="8437302at2"/>
<gene>
    <name evidence="6" type="ORF">EF878_15670</name>
</gene>
<comment type="caution">
    <text evidence="6">The sequence shown here is derived from an EMBL/GenBank/DDBJ whole genome shotgun (WGS) entry which is preliminary data.</text>
</comment>
<accession>A0A3N0FY15</accession>
<dbReference type="InterPro" id="IPR050950">
    <property type="entry name" value="HTH-type_LysR_regulators"/>
</dbReference>
<dbReference type="CDD" id="cd08418">
    <property type="entry name" value="PBP2_TdcA"/>
    <property type="match status" value="1"/>
</dbReference>
<dbReference type="SUPFAM" id="SSF46785">
    <property type="entry name" value="Winged helix' DNA-binding domain"/>
    <property type="match status" value="1"/>
</dbReference>
<dbReference type="InterPro" id="IPR047993">
    <property type="entry name" value="TdcA/AbgR_PBP2"/>
</dbReference>